<dbReference type="EMBL" id="JACIDS010000004">
    <property type="protein sequence ID" value="MBB3932366.1"/>
    <property type="molecule type" value="Genomic_DNA"/>
</dbReference>
<dbReference type="PANTHER" id="PTHR42788">
    <property type="entry name" value="TAURINE IMPORT ATP-BINDING PROTEIN-RELATED"/>
    <property type="match status" value="1"/>
</dbReference>
<evidence type="ECO:0000256" key="3">
    <source>
        <dbReference type="ARBA" id="ARBA00022741"/>
    </source>
</evidence>
<evidence type="ECO:0000313" key="7">
    <source>
        <dbReference type="Proteomes" id="UP000553963"/>
    </source>
</evidence>
<dbReference type="Proteomes" id="UP000553963">
    <property type="component" value="Unassembled WGS sequence"/>
</dbReference>
<dbReference type="SMART" id="SM00382">
    <property type="entry name" value="AAA"/>
    <property type="match status" value="1"/>
</dbReference>
<dbReference type="CDD" id="cd03293">
    <property type="entry name" value="ABC_NrtD_SsuB_transporters"/>
    <property type="match status" value="1"/>
</dbReference>
<protein>
    <submittedName>
        <fullName evidence="6">NitT/TauT family transport system ATP-binding protein</fullName>
    </submittedName>
</protein>
<evidence type="ECO:0000259" key="5">
    <source>
        <dbReference type="PROSITE" id="PS50893"/>
    </source>
</evidence>
<keyword evidence="2" id="KW-0813">Transport</keyword>
<comment type="caution">
    <text evidence="6">The sequence shown here is derived from an EMBL/GenBank/DDBJ whole genome shotgun (WGS) entry which is preliminary data.</text>
</comment>
<name>A0A840AVL5_9HYPH</name>
<evidence type="ECO:0000256" key="4">
    <source>
        <dbReference type="ARBA" id="ARBA00022840"/>
    </source>
</evidence>
<dbReference type="GO" id="GO:0005524">
    <property type="term" value="F:ATP binding"/>
    <property type="evidence" value="ECO:0007669"/>
    <property type="project" value="UniProtKB-KW"/>
</dbReference>
<dbReference type="Gene3D" id="3.40.50.300">
    <property type="entry name" value="P-loop containing nucleotide triphosphate hydrolases"/>
    <property type="match status" value="1"/>
</dbReference>
<dbReference type="PROSITE" id="PS00211">
    <property type="entry name" value="ABC_TRANSPORTER_1"/>
    <property type="match status" value="1"/>
</dbReference>
<feature type="domain" description="ABC transporter" evidence="5">
    <location>
        <begin position="4"/>
        <end position="236"/>
    </location>
</feature>
<evidence type="ECO:0000313" key="6">
    <source>
        <dbReference type="EMBL" id="MBB3932366.1"/>
    </source>
</evidence>
<evidence type="ECO:0000256" key="1">
    <source>
        <dbReference type="ARBA" id="ARBA00005417"/>
    </source>
</evidence>
<dbReference type="RefSeq" id="WP_183400009.1">
    <property type="nucleotide sequence ID" value="NZ_JACIDS010000004.1"/>
</dbReference>
<evidence type="ECO:0000256" key="2">
    <source>
        <dbReference type="ARBA" id="ARBA00022448"/>
    </source>
</evidence>
<keyword evidence="3" id="KW-0547">Nucleotide-binding</keyword>
<sequence>MTEIILDHVSKDFEIDRRSVRAIDDVSLTFPSGSFSALIGPSGCGKSTLLRLVADILGPTSGAITIGGKPPGEARLRHDIGFVFQDASLLPWRTVLDNVSLPLEIAGGPIGDGPRPENLIRLVGLSGFENAKPAQLSGGMQQRVSIARALTLRPKVLLLDEPFGALDEITRQRMNLELLRIWQETGTTAILVTHTIGEAVFMADQVHVLAAHPGRLVTTIEVDLPRPRHLAMLQTAEFNRLENAVRAALFGDELADDGAAARPERAHG</sequence>
<accession>A0A840AVL5</accession>
<dbReference type="GO" id="GO:0016887">
    <property type="term" value="F:ATP hydrolysis activity"/>
    <property type="evidence" value="ECO:0007669"/>
    <property type="project" value="InterPro"/>
</dbReference>
<proteinExistence type="inferred from homology"/>
<dbReference type="PANTHER" id="PTHR42788:SF20">
    <property type="entry name" value="ABC TRANSPORTER ATP-BINDING PROTEIN"/>
    <property type="match status" value="1"/>
</dbReference>
<reference evidence="6 7" key="1">
    <citation type="submission" date="2020-08" db="EMBL/GenBank/DDBJ databases">
        <title>Genomic Encyclopedia of Type Strains, Phase IV (KMG-IV): sequencing the most valuable type-strain genomes for metagenomic binning, comparative biology and taxonomic classification.</title>
        <authorList>
            <person name="Goeker M."/>
        </authorList>
    </citation>
    <scope>NUCLEOTIDE SEQUENCE [LARGE SCALE GENOMIC DNA]</scope>
    <source>
        <strain evidence="6 7">DSM 25966</strain>
    </source>
</reference>
<dbReference type="InterPro" id="IPR050166">
    <property type="entry name" value="ABC_transporter_ATP-bind"/>
</dbReference>
<gene>
    <name evidence="6" type="ORF">GGR25_003424</name>
</gene>
<keyword evidence="7" id="KW-1185">Reference proteome</keyword>
<dbReference type="Pfam" id="PF00005">
    <property type="entry name" value="ABC_tran"/>
    <property type="match status" value="1"/>
</dbReference>
<dbReference type="InterPro" id="IPR003593">
    <property type="entry name" value="AAA+_ATPase"/>
</dbReference>
<dbReference type="SUPFAM" id="SSF52540">
    <property type="entry name" value="P-loop containing nucleoside triphosphate hydrolases"/>
    <property type="match status" value="1"/>
</dbReference>
<dbReference type="InterPro" id="IPR003439">
    <property type="entry name" value="ABC_transporter-like_ATP-bd"/>
</dbReference>
<keyword evidence="4 6" id="KW-0067">ATP-binding</keyword>
<dbReference type="AlphaFoldDB" id="A0A840AVL5"/>
<organism evidence="6 7">
    <name type="scientific">Kaistia hirudinis</name>
    <dbReference type="NCBI Taxonomy" id="1293440"/>
    <lineage>
        <taxon>Bacteria</taxon>
        <taxon>Pseudomonadati</taxon>
        <taxon>Pseudomonadota</taxon>
        <taxon>Alphaproteobacteria</taxon>
        <taxon>Hyphomicrobiales</taxon>
        <taxon>Kaistiaceae</taxon>
        <taxon>Kaistia</taxon>
    </lineage>
</organism>
<dbReference type="InterPro" id="IPR027417">
    <property type="entry name" value="P-loop_NTPase"/>
</dbReference>
<comment type="similarity">
    <text evidence="1">Belongs to the ABC transporter superfamily.</text>
</comment>
<dbReference type="PROSITE" id="PS50893">
    <property type="entry name" value="ABC_TRANSPORTER_2"/>
    <property type="match status" value="1"/>
</dbReference>
<dbReference type="InterPro" id="IPR017871">
    <property type="entry name" value="ABC_transporter-like_CS"/>
</dbReference>